<dbReference type="Proteomes" id="UP001165080">
    <property type="component" value="Unassembled WGS sequence"/>
</dbReference>
<organism evidence="4 5">
    <name type="scientific">Pleodorina starrii</name>
    <dbReference type="NCBI Taxonomy" id="330485"/>
    <lineage>
        <taxon>Eukaryota</taxon>
        <taxon>Viridiplantae</taxon>
        <taxon>Chlorophyta</taxon>
        <taxon>core chlorophytes</taxon>
        <taxon>Chlorophyceae</taxon>
        <taxon>CS clade</taxon>
        <taxon>Chlamydomonadales</taxon>
        <taxon>Volvocaceae</taxon>
        <taxon>Pleodorina</taxon>
    </lineage>
</organism>
<keyword evidence="5" id="KW-1185">Reference proteome</keyword>
<sequence length="293" mass="32444">MWFFYQTFVSRLLLALPPTWWVLGWQHRRIAAHANSPESRNDIPAFIKSYSVDVAAAEKPVEQYRSLQEFFARRLRPGLRPIYELGNDAIAVMPADSRCVVYGNVDAARRFWIKGRNFNVPALLGLAPSTRTPWDNCAIAINRLSPSDCHRLHASVSGRVVTTETHGHRFMGSEWAATHSGVNVMTQNERLVMEFESEEFGPVVQVMIGASEVGSVRPLVKPGQRVTKGDEVAVFTYGGSIMATLFVFGAIDFEADLCRHTSGGCETLVQYGSPLGRATGGWRRTLAPATSAE</sequence>
<evidence type="ECO:0000313" key="4">
    <source>
        <dbReference type="EMBL" id="GLC57821.1"/>
    </source>
</evidence>
<dbReference type="GO" id="GO:0008654">
    <property type="term" value="P:phospholipid biosynthetic process"/>
    <property type="evidence" value="ECO:0007669"/>
    <property type="project" value="InterPro"/>
</dbReference>
<evidence type="ECO:0000313" key="5">
    <source>
        <dbReference type="Proteomes" id="UP001165080"/>
    </source>
</evidence>
<keyword evidence="2" id="KW-0456">Lyase</keyword>
<dbReference type="AlphaFoldDB" id="A0A9W6BSU0"/>
<dbReference type="EMBL" id="BRXU01000020">
    <property type="protein sequence ID" value="GLC57821.1"/>
    <property type="molecule type" value="Genomic_DNA"/>
</dbReference>
<gene>
    <name evidence="4" type="primary">PLESTBF000622</name>
    <name evidence="4" type="ORF">PLESTB_001270500</name>
</gene>
<evidence type="ECO:0000256" key="3">
    <source>
        <dbReference type="SAM" id="SignalP"/>
    </source>
</evidence>
<protein>
    <recommendedName>
        <fullName evidence="6">Phosphatidylserine decarboxylase</fullName>
    </recommendedName>
</protein>
<proteinExistence type="predicted"/>
<evidence type="ECO:0000256" key="2">
    <source>
        <dbReference type="ARBA" id="ARBA00023239"/>
    </source>
</evidence>
<keyword evidence="1" id="KW-0210">Decarboxylase</keyword>
<feature type="signal peptide" evidence="3">
    <location>
        <begin position="1"/>
        <end position="24"/>
    </location>
</feature>
<dbReference type="GO" id="GO:0004609">
    <property type="term" value="F:phosphatidylserine decarboxylase activity"/>
    <property type="evidence" value="ECO:0007669"/>
    <property type="project" value="InterPro"/>
</dbReference>
<accession>A0A9W6BSU0</accession>
<comment type="caution">
    <text evidence="4">The sequence shown here is derived from an EMBL/GenBank/DDBJ whole genome shotgun (WGS) entry which is preliminary data.</text>
</comment>
<dbReference type="PANTHER" id="PTHR10067">
    <property type="entry name" value="PHOSPHATIDYLSERINE DECARBOXYLASE"/>
    <property type="match status" value="1"/>
</dbReference>
<dbReference type="InterPro" id="IPR003817">
    <property type="entry name" value="PS_Dcarbxylase"/>
</dbReference>
<dbReference type="Pfam" id="PF02666">
    <property type="entry name" value="PS_Dcarbxylase"/>
    <property type="match status" value="1"/>
</dbReference>
<dbReference type="PANTHER" id="PTHR10067:SF17">
    <property type="entry name" value="PHOSPHATIDYLSERINE DECARBOXYLASE PROENZYME 2"/>
    <property type="match status" value="1"/>
</dbReference>
<evidence type="ECO:0000256" key="1">
    <source>
        <dbReference type="ARBA" id="ARBA00022793"/>
    </source>
</evidence>
<reference evidence="4 5" key="1">
    <citation type="journal article" date="2023" name="Commun. Biol.">
        <title>Reorganization of the ancestral sex-determining regions during the evolution of trioecy in Pleodorina starrii.</title>
        <authorList>
            <person name="Takahashi K."/>
            <person name="Suzuki S."/>
            <person name="Kawai-Toyooka H."/>
            <person name="Yamamoto K."/>
            <person name="Hamaji T."/>
            <person name="Ootsuki R."/>
            <person name="Yamaguchi H."/>
            <person name="Kawachi M."/>
            <person name="Higashiyama T."/>
            <person name="Nozaki H."/>
        </authorList>
    </citation>
    <scope>NUCLEOTIDE SEQUENCE [LARGE SCALE GENOMIC DNA]</scope>
    <source>
        <strain evidence="4 5">NIES-4479</strain>
    </source>
</reference>
<evidence type="ECO:0008006" key="6">
    <source>
        <dbReference type="Google" id="ProtNLM"/>
    </source>
</evidence>
<keyword evidence="3" id="KW-0732">Signal</keyword>
<name>A0A9W6BSU0_9CHLO</name>
<feature type="chain" id="PRO_5040954375" description="Phosphatidylserine decarboxylase" evidence="3">
    <location>
        <begin position="25"/>
        <end position="293"/>
    </location>
</feature>